<dbReference type="RefSeq" id="WP_167026776.1">
    <property type="nucleotide sequence ID" value="NZ_CP050177.1"/>
</dbReference>
<proteinExistence type="predicted"/>
<protein>
    <submittedName>
        <fullName evidence="2">Uncharacterized protein</fullName>
    </submittedName>
</protein>
<sequence length="342" mass="38388">MTLAATADAGTRHEGSATGPAWEAPELLKDPQNRFVRDIVHLHSTMDFRDLPQHLKGAPLYYRHDERDHLITLTVTDDQLPLRYLNGIMGFRLVQYLRLGWISSRLVYQRAVFRETVTHPPGVQNIHTISLCTRTGRIRGYISLACTADQVPLPLDHPRRYRFSTETAHRIDLLGQFAAPGLGTHQVFEIKRFVRDLHMAPGGTAERVPWHLLLGLGQTMVDIGDQVRVVFGDAKEHVALRHFRLTGFDLQVPRGTTPNLPESDLMAPIYHQDVVAVPFVAPVPPDLGAYMDLIRGHLDEQPGLVSLKDMVTRMNACKVASRRQARQHAEQLGKGGTSDHRG</sequence>
<dbReference type="EMBL" id="CP050177">
    <property type="protein sequence ID" value="QIQ02561.1"/>
    <property type="molecule type" value="Genomic_DNA"/>
</dbReference>
<organism evidence="2 3">
    <name type="scientific">Streptomyces liangshanensis</name>
    <dbReference type="NCBI Taxonomy" id="2717324"/>
    <lineage>
        <taxon>Bacteria</taxon>
        <taxon>Bacillati</taxon>
        <taxon>Actinomycetota</taxon>
        <taxon>Actinomycetes</taxon>
        <taxon>Kitasatosporales</taxon>
        <taxon>Streptomycetaceae</taxon>
        <taxon>Streptomyces</taxon>
    </lineage>
</organism>
<name>A0A6G9GX32_9ACTN</name>
<keyword evidence="3" id="KW-1185">Reference proteome</keyword>
<evidence type="ECO:0000313" key="2">
    <source>
        <dbReference type="EMBL" id="QIQ02561.1"/>
    </source>
</evidence>
<feature type="region of interest" description="Disordered" evidence="1">
    <location>
        <begin position="1"/>
        <end position="23"/>
    </location>
</feature>
<feature type="compositionally biased region" description="Basic and acidic residues" evidence="1">
    <location>
        <begin position="327"/>
        <end position="342"/>
    </location>
</feature>
<accession>A0A6G9GX32</accession>
<feature type="region of interest" description="Disordered" evidence="1">
    <location>
        <begin position="321"/>
        <end position="342"/>
    </location>
</feature>
<evidence type="ECO:0000313" key="3">
    <source>
        <dbReference type="Proteomes" id="UP000501179"/>
    </source>
</evidence>
<dbReference type="AlphaFoldDB" id="A0A6G9GX32"/>
<evidence type="ECO:0000256" key="1">
    <source>
        <dbReference type="SAM" id="MobiDB-lite"/>
    </source>
</evidence>
<reference evidence="2 3" key="1">
    <citation type="submission" date="2020-03" db="EMBL/GenBank/DDBJ databases">
        <title>A novel species.</title>
        <authorList>
            <person name="Gao J."/>
        </authorList>
    </citation>
    <scope>NUCLEOTIDE SEQUENCE [LARGE SCALE GENOMIC DNA]</scope>
    <source>
        <strain evidence="2 3">QMT-12</strain>
    </source>
</reference>
<dbReference type="KEGG" id="slia:HA039_09760"/>
<gene>
    <name evidence="2" type="ORF">HA039_09760</name>
</gene>
<dbReference type="Proteomes" id="UP000501179">
    <property type="component" value="Chromosome"/>
</dbReference>